<dbReference type="EMBL" id="KN822014">
    <property type="protein sequence ID" value="KIM67233.1"/>
    <property type="molecule type" value="Genomic_DNA"/>
</dbReference>
<feature type="compositionally biased region" description="Polar residues" evidence="1">
    <location>
        <begin position="357"/>
        <end position="369"/>
    </location>
</feature>
<dbReference type="GO" id="GO:0003723">
    <property type="term" value="F:RNA binding"/>
    <property type="evidence" value="ECO:0007669"/>
    <property type="project" value="InterPro"/>
</dbReference>
<feature type="compositionally biased region" description="Basic and acidic residues" evidence="1">
    <location>
        <begin position="233"/>
        <end position="249"/>
    </location>
</feature>
<protein>
    <recommendedName>
        <fullName evidence="3">FMR1-interacting protein 1 conserved domain-containing protein</fullName>
    </recommendedName>
</protein>
<evidence type="ECO:0000256" key="1">
    <source>
        <dbReference type="SAM" id="MobiDB-lite"/>
    </source>
</evidence>
<feature type="compositionally biased region" description="Basic and acidic residues" evidence="1">
    <location>
        <begin position="279"/>
        <end position="312"/>
    </location>
</feature>
<feature type="chain" id="PRO_5002160683" description="FMR1-interacting protein 1 conserved domain-containing protein" evidence="2">
    <location>
        <begin position="25"/>
        <end position="478"/>
    </location>
</feature>
<evidence type="ECO:0000259" key="3">
    <source>
        <dbReference type="Pfam" id="PF10453"/>
    </source>
</evidence>
<proteinExistence type="predicted"/>
<feature type="region of interest" description="Disordered" evidence="1">
    <location>
        <begin position="233"/>
        <end position="397"/>
    </location>
</feature>
<evidence type="ECO:0000313" key="4">
    <source>
        <dbReference type="EMBL" id="KIM67233.1"/>
    </source>
</evidence>
<dbReference type="PANTHER" id="PTHR13309">
    <property type="entry name" value="NUCLEAR FRAGILE X MENTAL RETARDATION PROTEIN INTERACTING PROTEIN 1"/>
    <property type="match status" value="1"/>
</dbReference>
<evidence type="ECO:0000313" key="5">
    <source>
        <dbReference type="Proteomes" id="UP000053989"/>
    </source>
</evidence>
<feature type="domain" description="FMR1-interacting protein 1 conserved" evidence="3">
    <location>
        <begin position="202"/>
        <end position="253"/>
    </location>
</feature>
<dbReference type="AlphaFoldDB" id="A0A0C3A0Q3"/>
<dbReference type="HOGENOM" id="CLU_024455_0_0_1"/>
<dbReference type="GO" id="GO:0005634">
    <property type="term" value="C:nucleus"/>
    <property type="evidence" value="ECO:0007669"/>
    <property type="project" value="TreeGrafter"/>
</dbReference>
<keyword evidence="2" id="KW-0732">Signal</keyword>
<dbReference type="InParanoid" id="A0A0C3A0Q3"/>
<organism evidence="4 5">
    <name type="scientific">Scleroderma citrinum Foug A</name>
    <dbReference type="NCBI Taxonomy" id="1036808"/>
    <lineage>
        <taxon>Eukaryota</taxon>
        <taxon>Fungi</taxon>
        <taxon>Dikarya</taxon>
        <taxon>Basidiomycota</taxon>
        <taxon>Agaricomycotina</taxon>
        <taxon>Agaricomycetes</taxon>
        <taxon>Agaricomycetidae</taxon>
        <taxon>Boletales</taxon>
        <taxon>Sclerodermatineae</taxon>
        <taxon>Sclerodermataceae</taxon>
        <taxon>Scleroderma</taxon>
    </lineage>
</organism>
<feature type="region of interest" description="Disordered" evidence="1">
    <location>
        <begin position="451"/>
        <end position="478"/>
    </location>
</feature>
<dbReference type="PANTHER" id="PTHR13309:SF0">
    <property type="entry name" value="FMR1-INTERACTING PROTEIN NUFIP1"/>
    <property type="match status" value="1"/>
</dbReference>
<dbReference type="GO" id="GO:0000492">
    <property type="term" value="P:box C/D snoRNP assembly"/>
    <property type="evidence" value="ECO:0007669"/>
    <property type="project" value="TreeGrafter"/>
</dbReference>
<reference evidence="5" key="2">
    <citation type="submission" date="2015-01" db="EMBL/GenBank/DDBJ databases">
        <title>Evolutionary Origins and Diversification of the Mycorrhizal Mutualists.</title>
        <authorList>
            <consortium name="DOE Joint Genome Institute"/>
            <consortium name="Mycorrhizal Genomics Consortium"/>
            <person name="Kohler A."/>
            <person name="Kuo A."/>
            <person name="Nagy L.G."/>
            <person name="Floudas D."/>
            <person name="Copeland A."/>
            <person name="Barry K.W."/>
            <person name="Cichocki N."/>
            <person name="Veneault-Fourrey C."/>
            <person name="LaButti K."/>
            <person name="Lindquist E.A."/>
            <person name="Lipzen A."/>
            <person name="Lundell T."/>
            <person name="Morin E."/>
            <person name="Murat C."/>
            <person name="Riley R."/>
            <person name="Ohm R."/>
            <person name="Sun H."/>
            <person name="Tunlid A."/>
            <person name="Henrissat B."/>
            <person name="Grigoriev I.V."/>
            <person name="Hibbett D.S."/>
            <person name="Martin F."/>
        </authorList>
    </citation>
    <scope>NUCLEOTIDE SEQUENCE [LARGE SCALE GENOMIC DNA]</scope>
    <source>
        <strain evidence="5">Foug A</strain>
    </source>
</reference>
<keyword evidence="5" id="KW-1185">Reference proteome</keyword>
<reference evidence="4 5" key="1">
    <citation type="submission" date="2014-04" db="EMBL/GenBank/DDBJ databases">
        <authorList>
            <consortium name="DOE Joint Genome Institute"/>
            <person name="Kuo A."/>
            <person name="Kohler A."/>
            <person name="Nagy L.G."/>
            <person name="Floudas D."/>
            <person name="Copeland A."/>
            <person name="Barry K.W."/>
            <person name="Cichocki N."/>
            <person name="Veneault-Fourrey C."/>
            <person name="LaButti K."/>
            <person name="Lindquist E.A."/>
            <person name="Lipzen A."/>
            <person name="Lundell T."/>
            <person name="Morin E."/>
            <person name="Murat C."/>
            <person name="Sun H."/>
            <person name="Tunlid A."/>
            <person name="Henrissat B."/>
            <person name="Grigoriev I.V."/>
            <person name="Hibbett D.S."/>
            <person name="Martin F."/>
            <person name="Nordberg H.P."/>
            <person name="Cantor M.N."/>
            <person name="Hua S.X."/>
        </authorList>
    </citation>
    <scope>NUCLEOTIDE SEQUENCE [LARGE SCALE GENOMIC DNA]</scope>
    <source>
        <strain evidence="4 5">Foug A</strain>
    </source>
</reference>
<dbReference type="Pfam" id="PF10453">
    <property type="entry name" value="NUFIP1"/>
    <property type="match status" value="1"/>
</dbReference>
<accession>A0A0C3A0Q3</accession>
<dbReference type="Proteomes" id="UP000053989">
    <property type="component" value="Unassembled WGS sequence"/>
</dbReference>
<dbReference type="InterPro" id="IPR039136">
    <property type="entry name" value="NUFIP1-like"/>
</dbReference>
<evidence type="ECO:0000256" key="2">
    <source>
        <dbReference type="SAM" id="SignalP"/>
    </source>
</evidence>
<gene>
    <name evidence="4" type="ORF">SCLCIDRAFT_231595</name>
</gene>
<sequence>MSAWACLFPSVFSALILFLPLFSSQNFCPSHLWAFCICTLCSVRFSLCFVSLYKYIFFDTSAMTAALANPYAQTYGMSPHYYQAYIQALYNRPHPASTAEGYTLSSTYVPRQGSFRIPSNQLLPSPSEDRVLPPPVSEKRVITNPLTHGSWYQPGNFRCQRQGCPFLGSRKSVEIHMMDRHFIFPPGWEKSKDEWDADPSLKGKAIPIQGTSVLLDTPEALDSWIAERRKRFPTAERVQEKKRKMEEAVARGQLAPEDMGLAGRKKRRHDHTTDGPIVRPDDRGKRGRGRGRDRDRDRGMGPGREAHVRRGEIGSVVNDQKPTAIGSVSLERLAQENHPGTSFESEEEGPPEEISSKTPLSSKDPSSPTVAEGPVLRIKAPSKPPPLQPRRPQRSSFLSKPALLRNLLLPEIRITVSNLSQAIRFLVANNFLEDVELRPGDAHQKMIEVVGSSDKAHSSSATQRNQKEKLIDAEDEYR</sequence>
<feature type="compositionally biased region" description="Basic and acidic residues" evidence="1">
    <location>
        <begin position="465"/>
        <end position="478"/>
    </location>
</feature>
<feature type="signal peptide" evidence="2">
    <location>
        <begin position="1"/>
        <end position="24"/>
    </location>
</feature>
<name>A0A0C3A0Q3_9AGAM</name>
<dbReference type="STRING" id="1036808.A0A0C3A0Q3"/>
<dbReference type="OrthoDB" id="273070at2759"/>
<dbReference type="InterPro" id="IPR019496">
    <property type="entry name" value="NUFIP1_cons_dom"/>
</dbReference>